<organism evidence="1 2">
    <name type="scientific">Colwellia psychrerythraea (strain 34H / ATCC BAA-681)</name>
    <name type="common">Vibrio psychroerythus</name>
    <dbReference type="NCBI Taxonomy" id="167879"/>
    <lineage>
        <taxon>Bacteria</taxon>
        <taxon>Pseudomonadati</taxon>
        <taxon>Pseudomonadota</taxon>
        <taxon>Gammaproteobacteria</taxon>
        <taxon>Alteromonadales</taxon>
        <taxon>Colwelliaceae</taxon>
        <taxon>Colwellia</taxon>
    </lineage>
</organism>
<accession>Q47U76</accession>
<dbReference type="HOGENOM" id="CLU_3364397_0_0_6"/>
<evidence type="ECO:0000313" key="2">
    <source>
        <dbReference type="Proteomes" id="UP000000547"/>
    </source>
</evidence>
<dbReference type="KEGG" id="cps:CPS_5008"/>
<evidence type="ECO:0000313" key="1">
    <source>
        <dbReference type="EMBL" id="AAZ26252.1"/>
    </source>
</evidence>
<gene>
    <name evidence="1" type="ordered locus">CPS_5008</name>
</gene>
<dbReference type="AlphaFoldDB" id="Q47U76"/>
<protein>
    <submittedName>
        <fullName evidence="1">Uncharacterized protein</fullName>
    </submittedName>
</protein>
<name>Q47U76_COLP3</name>
<dbReference type="Proteomes" id="UP000000547">
    <property type="component" value="Chromosome"/>
</dbReference>
<dbReference type="EMBL" id="CP000083">
    <property type="protein sequence ID" value="AAZ26252.1"/>
    <property type="molecule type" value="Genomic_DNA"/>
</dbReference>
<proteinExistence type="predicted"/>
<reference evidence="1" key="1">
    <citation type="journal article" date="2005" name="Proc. Natl. Acad. Sci. U.S.A.">
        <title>The psychrophilic lifestyle as revealed by the genome sequence of Colwellia psychrerythraea 34H through genomic and proteomic analyses.</title>
        <authorList>
            <person name="Methe B.A."/>
            <person name="Nelson K.E."/>
            <person name="Deming J.W."/>
            <person name="Momen B."/>
            <person name="Melamud E."/>
            <person name="Zhang X."/>
            <person name="Moult J."/>
            <person name="Madupu R."/>
            <person name="Nelson W.C."/>
            <person name="Dodson R.J."/>
            <person name="Brinkac L.M."/>
            <person name="Daugherty S.C."/>
            <person name="Durkin A.S."/>
            <person name="DeBoy R.T."/>
            <person name="Kolonay J.F."/>
            <person name="Sullivan S.A."/>
            <person name="Zhou L."/>
            <person name="Davidsen T.M."/>
            <person name="Wu M."/>
            <person name="Huston A.L."/>
            <person name="Lewis M."/>
            <person name="Weaver B."/>
            <person name="Weidman J.F."/>
            <person name="Khouri H."/>
            <person name="Utterback T.R."/>
            <person name="Feldblyum T.V."/>
            <person name="Fraser C.M."/>
        </authorList>
    </citation>
    <scope>NUCLEOTIDE SEQUENCE [LARGE SCALE GENOMIC DNA]</scope>
    <source>
        <strain evidence="1">34H</strain>
    </source>
</reference>
<sequence length="35" mass="4025">MLISCLKFDSEHNIDFAISCRFKGILVYLRHPSGL</sequence>